<feature type="transmembrane region" description="Helical" evidence="7">
    <location>
        <begin position="76"/>
        <end position="97"/>
    </location>
</feature>
<name>A0A916Z5J4_9BACT</name>
<comment type="similarity">
    <text evidence="2">Belongs to the UPF0324 family.</text>
</comment>
<feature type="transmembrane region" description="Helical" evidence="7">
    <location>
        <begin position="138"/>
        <end position="158"/>
    </location>
</feature>
<keyword evidence="9" id="KW-1185">Reference proteome</keyword>
<feature type="transmembrane region" description="Helical" evidence="7">
    <location>
        <begin position="228"/>
        <end position="245"/>
    </location>
</feature>
<dbReference type="PANTHER" id="PTHR30106">
    <property type="entry name" value="INNER MEMBRANE PROTEIN YEIH-RELATED"/>
    <property type="match status" value="1"/>
</dbReference>
<dbReference type="AlphaFoldDB" id="A0A916Z5J4"/>
<sequence length="308" mass="32711">MKKQTIILGVLAIICCFPVINSTWALLLGLVFALTVGNPDKDKTNIWGGYLLKASVIGLGFGINIQVLAKEGQENIGTTALFVLGVLSMGFLIGKFLKLDKTIVLLISAGTAICGGSAIAAVGSVIKADADKLSVSTGVVFLLNAIALFAFPAIGHWLGLSQVQFGTWAAIAIHDTSSVVGAATKYGDVALGIASITKMLRIIWIIPVSLILVLGFSKNRESLKIPSFIIGFILASCLFSFFPAYKSLYVSLYGISKQLMVVSLLLIGSGISVENLKKIGGKVVFQAVGLWLIVCLLSLYYVIHHFQS</sequence>
<keyword evidence="3" id="KW-1003">Cell membrane</keyword>
<dbReference type="PANTHER" id="PTHR30106:SF1">
    <property type="entry name" value="UPF0324 MEMBRANE PROTEIN FN0533"/>
    <property type="match status" value="1"/>
</dbReference>
<feature type="transmembrane region" description="Helical" evidence="7">
    <location>
        <begin position="46"/>
        <end position="69"/>
    </location>
</feature>
<evidence type="ECO:0000256" key="6">
    <source>
        <dbReference type="ARBA" id="ARBA00023136"/>
    </source>
</evidence>
<feature type="transmembrane region" description="Helical" evidence="7">
    <location>
        <begin position="283"/>
        <end position="303"/>
    </location>
</feature>
<evidence type="ECO:0000256" key="4">
    <source>
        <dbReference type="ARBA" id="ARBA00022692"/>
    </source>
</evidence>
<comment type="subcellular location">
    <subcellularLocation>
        <location evidence="1">Cell membrane</location>
        <topology evidence="1">Multi-pass membrane protein</topology>
    </subcellularLocation>
</comment>
<keyword evidence="5 7" id="KW-1133">Transmembrane helix</keyword>
<comment type="caution">
    <text evidence="8">The sequence shown here is derived from an EMBL/GenBank/DDBJ whole genome shotgun (WGS) entry which is preliminary data.</text>
</comment>
<protein>
    <submittedName>
        <fullName evidence="8">Membrane protein</fullName>
    </submittedName>
</protein>
<proteinExistence type="inferred from homology"/>
<dbReference type="EMBL" id="BMKK01000013">
    <property type="protein sequence ID" value="GGD77450.1"/>
    <property type="molecule type" value="Genomic_DNA"/>
</dbReference>
<dbReference type="InterPro" id="IPR018383">
    <property type="entry name" value="UPF0324_pro"/>
</dbReference>
<feature type="transmembrane region" description="Helical" evidence="7">
    <location>
        <begin position="199"/>
        <end position="216"/>
    </location>
</feature>
<evidence type="ECO:0000256" key="2">
    <source>
        <dbReference type="ARBA" id="ARBA00007977"/>
    </source>
</evidence>
<organism evidence="8 9">
    <name type="scientific">Emticicia aquatilis</name>
    <dbReference type="NCBI Taxonomy" id="1537369"/>
    <lineage>
        <taxon>Bacteria</taxon>
        <taxon>Pseudomonadati</taxon>
        <taxon>Bacteroidota</taxon>
        <taxon>Cytophagia</taxon>
        <taxon>Cytophagales</taxon>
        <taxon>Leadbetterellaceae</taxon>
        <taxon>Emticicia</taxon>
    </lineage>
</organism>
<keyword evidence="6 7" id="KW-0472">Membrane</keyword>
<keyword evidence="4 7" id="KW-0812">Transmembrane</keyword>
<dbReference type="RefSeq" id="WP_188770030.1">
    <property type="nucleotide sequence ID" value="NZ_BMKK01000013.1"/>
</dbReference>
<evidence type="ECO:0000313" key="8">
    <source>
        <dbReference type="EMBL" id="GGD77450.1"/>
    </source>
</evidence>
<dbReference type="Proteomes" id="UP000609064">
    <property type="component" value="Unassembled WGS sequence"/>
</dbReference>
<dbReference type="GO" id="GO:0005886">
    <property type="term" value="C:plasma membrane"/>
    <property type="evidence" value="ECO:0007669"/>
    <property type="project" value="UniProtKB-SubCell"/>
</dbReference>
<feature type="transmembrane region" description="Helical" evidence="7">
    <location>
        <begin position="103"/>
        <end position="126"/>
    </location>
</feature>
<gene>
    <name evidence="8" type="ORF">GCM10011514_46750</name>
</gene>
<dbReference type="Pfam" id="PF03601">
    <property type="entry name" value="Cons_hypoth698"/>
    <property type="match status" value="1"/>
</dbReference>
<evidence type="ECO:0000256" key="3">
    <source>
        <dbReference type="ARBA" id="ARBA00022475"/>
    </source>
</evidence>
<evidence type="ECO:0000256" key="5">
    <source>
        <dbReference type="ARBA" id="ARBA00022989"/>
    </source>
</evidence>
<evidence type="ECO:0000256" key="7">
    <source>
        <dbReference type="SAM" id="Phobius"/>
    </source>
</evidence>
<evidence type="ECO:0000256" key="1">
    <source>
        <dbReference type="ARBA" id="ARBA00004651"/>
    </source>
</evidence>
<accession>A0A916Z5J4</accession>
<feature type="transmembrane region" description="Helical" evidence="7">
    <location>
        <begin position="251"/>
        <end position="271"/>
    </location>
</feature>
<feature type="transmembrane region" description="Helical" evidence="7">
    <location>
        <begin position="7"/>
        <end position="34"/>
    </location>
</feature>
<reference evidence="8" key="1">
    <citation type="journal article" date="2014" name="Int. J. Syst. Evol. Microbiol.">
        <title>Complete genome sequence of Corynebacterium casei LMG S-19264T (=DSM 44701T), isolated from a smear-ripened cheese.</title>
        <authorList>
            <consortium name="US DOE Joint Genome Institute (JGI-PGF)"/>
            <person name="Walter F."/>
            <person name="Albersmeier A."/>
            <person name="Kalinowski J."/>
            <person name="Ruckert C."/>
        </authorList>
    </citation>
    <scope>NUCLEOTIDE SEQUENCE</scope>
    <source>
        <strain evidence="8">CGMCC 1.15958</strain>
    </source>
</reference>
<evidence type="ECO:0000313" key="9">
    <source>
        <dbReference type="Proteomes" id="UP000609064"/>
    </source>
</evidence>
<reference evidence="8" key="2">
    <citation type="submission" date="2020-09" db="EMBL/GenBank/DDBJ databases">
        <authorList>
            <person name="Sun Q."/>
            <person name="Zhou Y."/>
        </authorList>
    </citation>
    <scope>NUCLEOTIDE SEQUENCE</scope>
    <source>
        <strain evidence="8">CGMCC 1.15958</strain>
    </source>
</reference>